<sequence length="238" mass="26622">MFGHASLQSPPEALALFIWSRNGGHFRDSSFESHYDREEEPKAVAYMGSRQDDTPRCHRGNTNLASRSASEGTNSVQPLCMLCIGGSGDEGERLFRCPCKCSGKMIHRACLELHLNQGPAGASCHSCGAEYRVRRVSKPAWLWFCDQDSRKQAALFVASLAFTAGNVAVLAMAWLYAMGQSRFWPWPQTVFVLMLLLVFSFFWVAFGFILFQARSEPLARWKNNATTVEPLLDDEGIE</sequence>
<evidence type="ECO:0000256" key="10">
    <source>
        <dbReference type="SAM" id="Phobius"/>
    </source>
</evidence>
<dbReference type="PANTHER" id="PTHR46065:SF3">
    <property type="entry name" value="FI20425P1"/>
    <property type="match status" value="1"/>
</dbReference>
<dbReference type="GO" id="GO:0016567">
    <property type="term" value="P:protein ubiquitination"/>
    <property type="evidence" value="ECO:0007669"/>
    <property type="project" value="TreeGrafter"/>
</dbReference>
<dbReference type="GO" id="GO:0016020">
    <property type="term" value="C:membrane"/>
    <property type="evidence" value="ECO:0007669"/>
    <property type="project" value="UniProtKB-SubCell"/>
</dbReference>
<evidence type="ECO:0000256" key="5">
    <source>
        <dbReference type="ARBA" id="ARBA00022771"/>
    </source>
</evidence>
<evidence type="ECO:0000256" key="1">
    <source>
        <dbReference type="ARBA" id="ARBA00004141"/>
    </source>
</evidence>
<keyword evidence="6" id="KW-0833">Ubl conjugation pathway</keyword>
<evidence type="ECO:0000313" key="13">
    <source>
        <dbReference type="Proteomes" id="UP000821853"/>
    </source>
</evidence>
<accession>A0A9J6FDK5</accession>
<evidence type="ECO:0000256" key="2">
    <source>
        <dbReference type="ARBA" id="ARBA00022679"/>
    </source>
</evidence>
<reference evidence="12 13" key="1">
    <citation type="journal article" date="2020" name="Cell">
        <title>Large-Scale Comparative Analyses of Tick Genomes Elucidate Their Genetic Diversity and Vector Capacities.</title>
        <authorList>
            <consortium name="Tick Genome and Microbiome Consortium (TIGMIC)"/>
            <person name="Jia N."/>
            <person name="Wang J."/>
            <person name="Shi W."/>
            <person name="Du L."/>
            <person name="Sun Y."/>
            <person name="Zhan W."/>
            <person name="Jiang J.F."/>
            <person name="Wang Q."/>
            <person name="Zhang B."/>
            <person name="Ji P."/>
            <person name="Bell-Sakyi L."/>
            <person name="Cui X.M."/>
            <person name="Yuan T.T."/>
            <person name="Jiang B.G."/>
            <person name="Yang W.F."/>
            <person name="Lam T.T."/>
            <person name="Chang Q.C."/>
            <person name="Ding S.J."/>
            <person name="Wang X.J."/>
            <person name="Zhu J.G."/>
            <person name="Ruan X.D."/>
            <person name="Zhao L."/>
            <person name="Wei J.T."/>
            <person name="Ye R.Z."/>
            <person name="Que T.C."/>
            <person name="Du C.H."/>
            <person name="Zhou Y.H."/>
            <person name="Cheng J.X."/>
            <person name="Dai P.F."/>
            <person name="Guo W.B."/>
            <person name="Han X.H."/>
            <person name="Huang E.J."/>
            <person name="Li L.F."/>
            <person name="Wei W."/>
            <person name="Gao Y.C."/>
            <person name="Liu J.Z."/>
            <person name="Shao H.Z."/>
            <person name="Wang X."/>
            <person name="Wang C.C."/>
            <person name="Yang T.C."/>
            <person name="Huo Q.B."/>
            <person name="Li W."/>
            <person name="Chen H.Y."/>
            <person name="Chen S.E."/>
            <person name="Zhou L.G."/>
            <person name="Ni X.B."/>
            <person name="Tian J.H."/>
            <person name="Sheng Y."/>
            <person name="Liu T."/>
            <person name="Pan Y.S."/>
            <person name="Xia L.Y."/>
            <person name="Li J."/>
            <person name="Zhao F."/>
            <person name="Cao W.C."/>
        </authorList>
    </citation>
    <scope>NUCLEOTIDE SEQUENCE [LARGE SCALE GENOMIC DNA]</scope>
    <source>
        <strain evidence="12">HaeL-2018</strain>
    </source>
</reference>
<comment type="subcellular location">
    <subcellularLocation>
        <location evidence="1">Membrane</location>
        <topology evidence="1">Multi-pass membrane protein</topology>
    </subcellularLocation>
</comment>
<comment type="caution">
    <text evidence="12">The sequence shown here is derived from an EMBL/GenBank/DDBJ whole genome shotgun (WGS) entry which is preliminary data.</text>
</comment>
<gene>
    <name evidence="12" type="ORF">HPB48_020231</name>
</gene>
<feature type="transmembrane region" description="Helical" evidence="10">
    <location>
        <begin position="189"/>
        <end position="211"/>
    </location>
</feature>
<dbReference type="InterPro" id="IPR011016">
    <property type="entry name" value="Znf_RING-CH"/>
</dbReference>
<evidence type="ECO:0000256" key="7">
    <source>
        <dbReference type="ARBA" id="ARBA00022833"/>
    </source>
</evidence>
<evidence type="ECO:0000259" key="11">
    <source>
        <dbReference type="PROSITE" id="PS51292"/>
    </source>
</evidence>
<dbReference type="OMA" id="YDREEEP"/>
<dbReference type="Proteomes" id="UP000821853">
    <property type="component" value="Chromosome 1"/>
</dbReference>
<keyword evidence="3 10" id="KW-0812">Transmembrane</keyword>
<dbReference type="EMBL" id="JABSTR010000001">
    <property type="protein sequence ID" value="KAH9360752.1"/>
    <property type="molecule type" value="Genomic_DNA"/>
</dbReference>
<dbReference type="GO" id="GO:0008270">
    <property type="term" value="F:zinc ion binding"/>
    <property type="evidence" value="ECO:0007669"/>
    <property type="project" value="UniProtKB-KW"/>
</dbReference>
<dbReference type="PROSITE" id="PS51292">
    <property type="entry name" value="ZF_RING_CH"/>
    <property type="match status" value="1"/>
</dbReference>
<dbReference type="AlphaFoldDB" id="A0A9J6FDK5"/>
<keyword evidence="2" id="KW-0808">Transferase</keyword>
<proteinExistence type="predicted"/>
<name>A0A9J6FDK5_HAELO</name>
<keyword evidence="13" id="KW-1185">Reference proteome</keyword>
<dbReference type="GO" id="GO:0004842">
    <property type="term" value="F:ubiquitin-protein transferase activity"/>
    <property type="evidence" value="ECO:0007669"/>
    <property type="project" value="TreeGrafter"/>
</dbReference>
<keyword evidence="8 10" id="KW-1133">Transmembrane helix</keyword>
<evidence type="ECO:0000313" key="12">
    <source>
        <dbReference type="EMBL" id="KAH9360752.1"/>
    </source>
</evidence>
<dbReference type="Gene3D" id="3.30.40.10">
    <property type="entry name" value="Zinc/RING finger domain, C3HC4 (zinc finger)"/>
    <property type="match status" value="1"/>
</dbReference>
<evidence type="ECO:0000256" key="4">
    <source>
        <dbReference type="ARBA" id="ARBA00022723"/>
    </source>
</evidence>
<keyword evidence="5" id="KW-0863">Zinc-finger</keyword>
<keyword evidence="4" id="KW-0479">Metal-binding</keyword>
<dbReference type="SUPFAM" id="SSF57850">
    <property type="entry name" value="RING/U-box"/>
    <property type="match status" value="1"/>
</dbReference>
<feature type="domain" description="RING-CH-type" evidence="11">
    <location>
        <begin position="72"/>
        <end position="134"/>
    </location>
</feature>
<dbReference type="InterPro" id="IPR013083">
    <property type="entry name" value="Znf_RING/FYVE/PHD"/>
</dbReference>
<dbReference type="PANTHER" id="PTHR46065">
    <property type="entry name" value="E3 UBIQUITIN-PROTEIN LIGASE MARCH 2/3 FAMILY MEMBER"/>
    <property type="match status" value="1"/>
</dbReference>
<evidence type="ECO:0000256" key="8">
    <source>
        <dbReference type="ARBA" id="ARBA00022989"/>
    </source>
</evidence>
<evidence type="ECO:0000256" key="3">
    <source>
        <dbReference type="ARBA" id="ARBA00022692"/>
    </source>
</evidence>
<organism evidence="12 13">
    <name type="scientific">Haemaphysalis longicornis</name>
    <name type="common">Bush tick</name>
    <dbReference type="NCBI Taxonomy" id="44386"/>
    <lineage>
        <taxon>Eukaryota</taxon>
        <taxon>Metazoa</taxon>
        <taxon>Ecdysozoa</taxon>
        <taxon>Arthropoda</taxon>
        <taxon>Chelicerata</taxon>
        <taxon>Arachnida</taxon>
        <taxon>Acari</taxon>
        <taxon>Parasitiformes</taxon>
        <taxon>Ixodida</taxon>
        <taxon>Ixodoidea</taxon>
        <taxon>Ixodidae</taxon>
        <taxon>Haemaphysalinae</taxon>
        <taxon>Haemaphysalis</taxon>
    </lineage>
</organism>
<keyword evidence="9 10" id="KW-0472">Membrane</keyword>
<feature type="transmembrane region" description="Helical" evidence="10">
    <location>
        <begin position="153"/>
        <end position="177"/>
    </location>
</feature>
<dbReference type="VEuPathDB" id="VectorBase:HLOH_052227"/>
<evidence type="ECO:0000256" key="9">
    <source>
        <dbReference type="ARBA" id="ARBA00023136"/>
    </source>
</evidence>
<evidence type="ECO:0000256" key="6">
    <source>
        <dbReference type="ARBA" id="ARBA00022786"/>
    </source>
</evidence>
<protein>
    <recommendedName>
        <fullName evidence="11">RING-CH-type domain-containing protein</fullName>
    </recommendedName>
</protein>
<keyword evidence="7" id="KW-0862">Zinc</keyword>